<protein>
    <submittedName>
        <fullName evidence="2">Uncharacterized protein</fullName>
    </submittedName>
</protein>
<evidence type="ECO:0000313" key="2">
    <source>
        <dbReference type="EMBL" id="MDA1385170.1"/>
    </source>
</evidence>
<dbReference type="Proteomes" id="UP001145799">
    <property type="component" value="Unassembled WGS sequence"/>
</dbReference>
<keyword evidence="5" id="KW-1185">Reference proteome</keyword>
<reference evidence="3 5" key="2">
    <citation type="submission" date="2023-07" db="EMBL/GenBank/DDBJ databases">
        <title>Sequencing the genomes of 1000 actinobacteria strains.</title>
        <authorList>
            <person name="Klenk H.-P."/>
        </authorList>
    </citation>
    <scope>NUCLEOTIDE SEQUENCE [LARGE SCALE GENOMIC DNA]</scope>
    <source>
        <strain evidence="3 5">DSM 44724</strain>
    </source>
</reference>
<dbReference type="AlphaFoldDB" id="A0A9X3SU48"/>
<accession>A0A9X3SU48</accession>
<sequence>MKLRPSLWIVPIVAAIGVAVTLAFILIGALSDGDDLTAAPTGGDLLELLAVIAIVAGVFALIALVCIAIPFARIDERGFWQFTQGQGMYLVRPLGHGERIVVSERQCFVLCADGEYERLRIRRWTLSKRTWAVLEARYPLEQRQDAD</sequence>
<feature type="transmembrane region" description="Helical" evidence="1">
    <location>
        <begin position="48"/>
        <end position="72"/>
    </location>
</feature>
<evidence type="ECO:0000256" key="1">
    <source>
        <dbReference type="SAM" id="Phobius"/>
    </source>
</evidence>
<keyword evidence="1" id="KW-0472">Membrane</keyword>
<keyword evidence="1" id="KW-1133">Transmembrane helix</keyword>
<organism evidence="2 4">
    <name type="scientific">Glycomyces lechevalierae</name>
    <dbReference type="NCBI Taxonomy" id="256034"/>
    <lineage>
        <taxon>Bacteria</taxon>
        <taxon>Bacillati</taxon>
        <taxon>Actinomycetota</taxon>
        <taxon>Actinomycetes</taxon>
        <taxon>Glycomycetales</taxon>
        <taxon>Glycomycetaceae</taxon>
        <taxon>Glycomyces</taxon>
    </lineage>
</organism>
<comment type="caution">
    <text evidence="2">The sequence shown here is derived from an EMBL/GenBank/DDBJ whole genome shotgun (WGS) entry which is preliminary data.</text>
</comment>
<dbReference type="RefSeq" id="WP_270121634.1">
    <property type="nucleotide sequence ID" value="NZ_BAAAOM010000002.1"/>
</dbReference>
<keyword evidence="1" id="KW-0812">Transmembrane</keyword>
<dbReference type="Proteomes" id="UP001183604">
    <property type="component" value="Unassembled WGS sequence"/>
</dbReference>
<reference evidence="2" key="1">
    <citation type="submission" date="2022-12" db="EMBL/GenBank/DDBJ databases">
        <title>Gycomyces niveus sp.nov., a novel actinomycete isolated from soil in Shouguang.</title>
        <authorList>
            <person name="Yang X."/>
        </authorList>
    </citation>
    <scope>NUCLEOTIDE SEQUENCE</scope>
    <source>
        <strain evidence="2">DSM 44724</strain>
    </source>
</reference>
<proteinExistence type="predicted"/>
<dbReference type="EMBL" id="JAPZVQ010000004">
    <property type="protein sequence ID" value="MDA1385170.1"/>
    <property type="molecule type" value="Genomic_DNA"/>
</dbReference>
<evidence type="ECO:0000313" key="4">
    <source>
        <dbReference type="Proteomes" id="UP001145799"/>
    </source>
</evidence>
<gene>
    <name evidence="3" type="ORF">J2S69_000933</name>
    <name evidence="2" type="ORF">O2L01_09260</name>
</gene>
<evidence type="ECO:0000313" key="5">
    <source>
        <dbReference type="Proteomes" id="UP001183604"/>
    </source>
</evidence>
<evidence type="ECO:0000313" key="3">
    <source>
        <dbReference type="EMBL" id="MDR7337214.1"/>
    </source>
</evidence>
<dbReference type="EMBL" id="JAVDYD010000001">
    <property type="protein sequence ID" value="MDR7337214.1"/>
    <property type="molecule type" value="Genomic_DNA"/>
</dbReference>
<feature type="transmembrane region" description="Helical" evidence="1">
    <location>
        <begin position="7"/>
        <end position="28"/>
    </location>
</feature>
<name>A0A9X3SU48_9ACTN</name>